<dbReference type="STRING" id="1147741.A0A0R3RUZ5"/>
<protein>
    <submittedName>
        <fullName evidence="4">Na_H_Exchanger domain-containing protein</fullName>
    </submittedName>
</protein>
<dbReference type="InterPro" id="IPR038770">
    <property type="entry name" value="Na+/solute_symporter_sf"/>
</dbReference>
<evidence type="ECO:0000256" key="1">
    <source>
        <dbReference type="ARBA" id="ARBA00007367"/>
    </source>
</evidence>
<accession>A0A0R3RUZ5</accession>
<keyword evidence="3" id="KW-1185">Reference proteome</keyword>
<feature type="transmembrane region" description="Helical" evidence="2">
    <location>
        <begin position="127"/>
        <end position="148"/>
    </location>
</feature>
<dbReference type="Gene3D" id="1.20.1530.20">
    <property type="match status" value="1"/>
</dbReference>
<dbReference type="WBParaSite" id="EEL_0000587901-mRNA-1">
    <property type="protein sequence ID" value="EEL_0000587901-mRNA-1"/>
    <property type="gene ID" value="EEL_0000587901"/>
</dbReference>
<dbReference type="PANTHER" id="PTHR31102:SF1">
    <property type="entry name" value="CATION_H+ EXCHANGER DOMAIN-CONTAINING PROTEIN"/>
    <property type="match status" value="1"/>
</dbReference>
<feature type="transmembrane region" description="Helical" evidence="2">
    <location>
        <begin position="169"/>
        <end position="191"/>
    </location>
</feature>
<comment type="similarity">
    <text evidence="1">Belongs to the monovalent cation:proton antiporter 1 (CPA1) transporter (TC 2.A.36) family.</text>
</comment>
<evidence type="ECO:0000313" key="3">
    <source>
        <dbReference type="Proteomes" id="UP000050640"/>
    </source>
</evidence>
<dbReference type="Proteomes" id="UP000050640">
    <property type="component" value="Unplaced"/>
</dbReference>
<dbReference type="AlphaFoldDB" id="A0A0R3RUZ5"/>
<name>A0A0R3RUZ5_9BILA</name>
<organism evidence="3 4">
    <name type="scientific">Elaeophora elaphi</name>
    <dbReference type="NCBI Taxonomy" id="1147741"/>
    <lineage>
        <taxon>Eukaryota</taxon>
        <taxon>Metazoa</taxon>
        <taxon>Ecdysozoa</taxon>
        <taxon>Nematoda</taxon>
        <taxon>Chromadorea</taxon>
        <taxon>Rhabditida</taxon>
        <taxon>Spirurina</taxon>
        <taxon>Spiruromorpha</taxon>
        <taxon>Filarioidea</taxon>
        <taxon>Onchocercidae</taxon>
        <taxon>Elaeophora</taxon>
    </lineage>
</organism>
<proteinExistence type="inferred from homology"/>
<feature type="transmembrane region" description="Helical" evidence="2">
    <location>
        <begin position="197"/>
        <end position="219"/>
    </location>
</feature>
<dbReference type="InterPro" id="IPR051843">
    <property type="entry name" value="CPA1_transporter"/>
</dbReference>
<feature type="transmembrane region" description="Helical" evidence="2">
    <location>
        <begin position="12"/>
        <end position="34"/>
    </location>
</feature>
<dbReference type="GO" id="GO:0098662">
    <property type="term" value="P:inorganic cation transmembrane transport"/>
    <property type="evidence" value="ECO:0007669"/>
    <property type="project" value="TreeGrafter"/>
</dbReference>
<keyword evidence="2" id="KW-0812">Transmembrane</keyword>
<keyword evidence="2" id="KW-0472">Membrane</keyword>
<keyword evidence="2" id="KW-1133">Transmembrane helix</keyword>
<evidence type="ECO:0000256" key="2">
    <source>
        <dbReference type="SAM" id="Phobius"/>
    </source>
</evidence>
<reference evidence="4" key="1">
    <citation type="submission" date="2017-02" db="UniProtKB">
        <authorList>
            <consortium name="WormBaseParasite"/>
        </authorList>
    </citation>
    <scope>IDENTIFICATION</scope>
</reference>
<feature type="transmembrane region" description="Helical" evidence="2">
    <location>
        <begin position="98"/>
        <end position="121"/>
    </location>
</feature>
<evidence type="ECO:0000313" key="4">
    <source>
        <dbReference type="WBParaSite" id="EEL_0000587901-mRNA-1"/>
    </source>
</evidence>
<sequence length="296" mass="32173">MPRSERVDETKTILSAVDLHVNSALSIFILRLAAFPVESLFTLCRLPNIIGVLLIGIALRNIPFMNNILYIDHVWKVLVMRAGMGLDTGILRRTEITVFRLGIISTVCEGGIIILVTYFIFGVSTEMSILFGTILSATSPTVTISAILDLSKKGHGAGSGLPTAVLASYAIDNVVYIVAYTIAAALVFTTVKLTSEIAMTFTTIVISLVAGIPGGRILCVFPHESLHHRHFIRGTLLLSVCLALKFGIPGCDVISTVLLSMVAAIKWEEINAKFKEAEALALMWNFLPCKLRSAWL</sequence>
<dbReference type="PANTHER" id="PTHR31102">
    <property type="match status" value="1"/>
</dbReference>